<evidence type="ECO:0000313" key="3">
    <source>
        <dbReference type="Proteomes" id="UP001649230"/>
    </source>
</evidence>
<proteinExistence type="predicted"/>
<dbReference type="PANTHER" id="PTHR37305:SF1">
    <property type="entry name" value="MEMBRANE PROTEIN"/>
    <property type="match status" value="1"/>
</dbReference>
<gene>
    <name evidence="2" type="ORF">L0M14_03125</name>
</gene>
<feature type="transmembrane region" description="Helical" evidence="1">
    <location>
        <begin position="110"/>
        <end position="132"/>
    </location>
</feature>
<evidence type="ECO:0000313" key="2">
    <source>
        <dbReference type="EMBL" id="UJF34239.1"/>
    </source>
</evidence>
<feature type="transmembrane region" description="Helical" evidence="1">
    <location>
        <begin position="210"/>
        <end position="231"/>
    </location>
</feature>
<feature type="transmembrane region" description="Helical" evidence="1">
    <location>
        <begin position="153"/>
        <end position="181"/>
    </location>
</feature>
<dbReference type="Proteomes" id="UP001649230">
    <property type="component" value="Chromosome"/>
</dbReference>
<accession>A0ABY3SLZ5</accession>
<dbReference type="Pfam" id="PF12679">
    <property type="entry name" value="ABC2_membrane_2"/>
    <property type="match status" value="1"/>
</dbReference>
<evidence type="ECO:0000256" key="1">
    <source>
        <dbReference type="SAM" id="Phobius"/>
    </source>
</evidence>
<organism evidence="2 3">
    <name type="scientific">Paenibacillus hexagrammi</name>
    <dbReference type="NCBI Taxonomy" id="2908839"/>
    <lineage>
        <taxon>Bacteria</taxon>
        <taxon>Bacillati</taxon>
        <taxon>Bacillota</taxon>
        <taxon>Bacilli</taxon>
        <taxon>Bacillales</taxon>
        <taxon>Paenibacillaceae</taxon>
        <taxon>Paenibacillus</taxon>
    </lineage>
</organism>
<keyword evidence="1" id="KW-0812">Transmembrane</keyword>
<feature type="transmembrane region" description="Helical" evidence="1">
    <location>
        <begin position="238"/>
        <end position="260"/>
    </location>
</feature>
<feature type="transmembrane region" description="Helical" evidence="1">
    <location>
        <begin position="21"/>
        <end position="40"/>
    </location>
</feature>
<dbReference type="EMBL" id="CP090978">
    <property type="protein sequence ID" value="UJF34239.1"/>
    <property type="molecule type" value="Genomic_DNA"/>
</dbReference>
<keyword evidence="3" id="KW-1185">Reference proteome</keyword>
<keyword evidence="1" id="KW-1133">Transmembrane helix</keyword>
<protein>
    <submittedName>
        <fullName evidence="2">ABC transporter permease</fullName>
    </submittedName>
</protein>
<dbReference type="PANTHER" id="PTHR37305">
    <property type="entry name" value="INTEGRAL MEMBRANE PROTEIN-RELATED"/>
    <property type="match status" value="1"/>
</dbReference>
<keyword evidence="1" id="KW-0472">Membrane</keyword>
<feature type="transmembrane region" description="Helical" evidence="1">
    <location>
        <begin position="280"/>
        <end position="303"/>
    </location>
</feature>
<dbReference type="RefSeq" id="WP_235120747.1">
    <property type="nucleotide sequence ID" value="NZ_CP090978.1"/>
</dbReference>
<name>A0ABY3SLZ5_9BACL</name>
<sequence length="315" mass="35622">MIKLLNLIQNENMKIYRRLRTWILILLLVMFVVIVAIFSHSGKEDQLANWKEMTQGSMDQAAKEMTNPELSPTFKEQLKQEMKLKQYALDHDIPPVEMTMWGGVQNAANLIQFVTLFTVIIAGDMVAGEFTWGTIKLLLIRPASRSKILLSKYMATLLFAALLLVILFISAVFISGLIYGFSYFNMPYTALGEGGAIQVSSMPLHMMADYSLKLVELVMVVTLAFMISTVFRSSSLAIGISIFIMFAGQVISMLLLRYSWGKYFLFANTDLTPYLDGKPLADGMSLGFSISVLLFYFLLFNVLSWEIFRRRDIAA</sequence>
<reference evidence="2 3" key="1">
    <citation type="journal article" date="2024" name="Int. J. Syst. Evol. Microbiol.">
        <title>Paenibacillus hexagrammi sp. nov., a novel bacterium isolated from the gut content of Hexagrammos agrammus.</title>
        <authorList>
            <person name="Jung H.K."/>
            <person name="Kim D.G."/>
            <person name="Zin H."/>
            <person name="Park J."/>
            <person name="Jung H."/>
            <person name="Kim Y.O."/>
            <person name="Kong H.J."/>
            <person name="Kim J.W."/>
            <person name="Kim Y.S."/>
        </authorList>
    </citation>
    <scope>NUCLEOTIDE SEQUENCE [LARGE SCALE GENOMIC DNA]</scope>
    <source>
        <strain evidence="2 3">YPD9-1</strain>
    </source>
</reference>